<dbReference type="Pfam" id="PF03367">
    <property type="entry name" value="Zn_ribbon_ZPR1"/>
    <property type="match status" value="2"/>
</dbReference>
<evidence type="ECO:0000256" key="4">
    <source>
        <dbReference type="ARBA" id="ARBA00022833"/>
    </source>
</evidence>
<dbReference type="SMART" id="SM00709">
    <property type="entry name" value="Zpr1"/>
    <property type="match status" value="1"/>
</dbReference>
<keyword evidence="2" id="KW-0479">Metal-binding</keyword>
<dbReference type="OMA" id="ERINECM"/>
<keyword evidence="4" id="KW-0862">Zinc</keyword>
<keyword evidence="3" id="KW-0863">Zinc-finger</keyword>
<dbReference type="FunFam" id="2.20.25.420:FF:000001">
    <property type="entry name" value="Zinc finger protein ZPR1"/>
    <property type="match status" value="1"/>
</dbReference>
<name>A0A087T8X5_STEMI</name>
<evidence type="ECO:0000313" key="6">
    <source>
        <dbReference type="EMBL" id="KFM61564.1"/>
    </source>
</evidence>
<evidence type="ECO:0000256" key="3">
    <source>
        <dbReference type="ARBA" id="ARBA00022771"/>
    </source>
</evidence>
<dbReference type="EMBL" id="KK114024">
    <property type="protein sequence ID" value="KFM61564.1"/>
    <property type="molecule type" value="Genomic_DNA"/>
</dbReference>
<dbReference type="InterPro" id="IPR042452">
    <property type="entry name" value="ZPR1_Znf1/2"/>
</dbReference>
<evidence type="ECO:0000313" key="7">
    <source>
        <dbReference type="Proteomes" id="UP000054359"/>
    </source>
</evidence>
<dbReference type="Gene3D" id="2.60.120.1040">
    <property type="entry name" value="ZPR1, A/B domain"/>
    <property type="match status" value="1"/>
</dbReference>
<dbReference type="GO" id="GO:0008270">
    <property type="term" value="F:zinc ion binding"/>
    <property type="evidence" value="ECO:0007669"/>
    <property type="project" value="UniProtKB-KW"/>
</dbReference>
<protein>
    <submittedName>
        <fullName evidence="6">Zinc finger protein ZPR1</fullName>
    </submittedName>
</protein>
<evidence type="ECO:0000256" key="2">
    <source>
        <dbReference type="ARBA" id="ARBA00022723"/>
    </source>
</evidence>
<proteinExistence type="inferred from homology"/>
<dbReference type="InterPro" id="IPR056180">
    <property type="entry name" value="ZPR1_jr_dom"/>
</dbReference>
<dbReference type="GO" id="GO:0005634">
    <property type="term" value="C:nucleus"/>
    <property type="evidence" value="ECO:0007669"/>
    <property type="project" value="TreeGrafter"/>
</dbReference>
<dbReference type="PANTHER" id="PTHR10876">
    <property type="entry name" value="ZINC FINGER PROTEIN ZPR1"/>
    <property type="match status" value="1"/>
</dbReference>
<accession>A0A087T8X5</accession>
<feature type="domain" description="Zinc finger ZPR1-type" evidence="5">
    <location>
        <begin position="35"/>
        <end position="193"/>
    </location>
</feature>
<dbReference type="AlphaFoldDB" id="A0A087T8X5"/>
<feature type="non-terminal residue" evidence="6">
    <location>
        <position position="273"/>
    </location>
</feature>
<dbReference type="OrthoDB" id="308464at2759"/>
<dbReference type="NCBIfam" id="TIGR00310">
    <property type="entry name" value="ZPR1_znf"/>
    <property type="match status" value="1"/>
</dbReference>
<keyword evidence="7" id="KW-1185">Reference proteome</keyword>
<evidence type="ECO:0000259" key="5">
    <source>
        <dbReference type="SMART" id="SM00709"/>
    </source>
</evidence>
<comment type="similarity">
    <text evidence="1">Belongs to the ZPR1 family.</text>
</comment>
<dbReference type="InterPro" id="IPR040141">
    <property type="entry name" value="ZPR1"/>
</dbReference>
<organism evidence="6 7">
    <name type="scientific">Stegodyphus mimosarum</name>
    <name type="common">African social velvet spider</name>
    <dbReference type="NCBI Taxonomy" id="407821"/>
    <lineage>
        <taxon>Eukaryota</taxon>
        <taxon>Metazoa</taxon>
        <taxon>Ecdysozoa</taxon>
        <taxon>Arthropoda</taxon>
        <taxon>Chelicerata</taxon>
        <taxon>Arachnida</taxon>
        <taxon>Araneae</taxon>
        <taxon>Araneomorphae</taxon>
        <taxon>Entelegynae</taxon>
        <taxon>Eresoidea</taxon>
        <taxon>Eresidae</taxon>
        <taxon>Stegodyphus</taxon>
    </lineage>
</organism>
<dbReference type="PANTHER" id="PTHR10876:SF0">
    <property type="entry name" value="ZINC FINGER PROTEIN ZPR1"/>
    <property type="match status" value="1"/>
</dbReference>
<dbReference type="InterPro" id="IPR004457">
    <property type="entry name" value="Znf_ZPR1"/>
</dbReference>
<reference evidence="6 7" key="1">
    <citation type="submission" date="2013-11" db="EMBL/GenBank/DDBJ databases">
        <title>Genome sequencing of Stegodyphus mimosarum.</title>
        <authorList>
            <person name="Bechsgaard J."/>
        </authorList>
    </citation>
    <scope>NUCLEOTIDE SEQUENCE [LARGE SCALE GENOMIC DNA]</scope>
</reference>
<sequence>MSTSETHDKDQKTKTTPLFRNLSADQDPEVTEIESLCLQCRQNGTTRLLLTKIPFYKEVVIMSFSCNHCHWENNELQPAAKIQEKGVLYRLNVLSPRDLARIVVKTEWASVMIPELDFEIPCHSQEGIVTTVEGIIERTCTGLSQKIEYLKDEDSESASKITEFLEKLQNLKSGNTHFTFVLRDCSGNSFLENICAPLPDPQLEGSHFERSREENLLLGLYALDAETEENKAESHSQAYEENNLKDEVLGLPTNCYSCSAPCVTNMKLTHILF</sequence>
<dbReference type="Pfam" id="PF22794">
    <property type="entry name" value="jr-ZPR1"/>
    <property type="match status" value="1"/>
</dbReference>
<dbReference type="STRING" id="407821.A0A087T8X5"/>
<dbReference type="InterPro" id="IPR042451">
    <property type="entry name" value="ZPR1_A/B_dom"/>
</dbReference>
<dbReference type="Proteomes" id="UP000054359">
    <property type="component" value="Unassembled WGS sequence"/>
</dbReference>
<evidence type="ECO:0000256" key="1">
    <source>
        <dbReference type="ARBA" id="ARBA00008354"/>
    </source>
</evidence>
<gene>
    <name evidence="6" type="ORF">X975_01656</name>
</gene>
<dbReference type="Gene3D" id="2.20.25.420">
    <property type="entry name" value="ZPR1, zinc finger domain"/>
    <property type="match status" value="2"/>
</dbReference>